<feature type="coiled-coil region" evidence="1">
    <location>
        <begin position="89"/>
        <end position="116"/>
    </location>
</feature>
<proteinExistence type="predicted"/>
<name>F4WAA7_ACREC</name>
<sequence>MDDYDDDDLDRSDFLQITKKDSRTDKTIMTETLRVLDAASSAQSKTSSMKGDLRRQIIVGVEVARQAVQQPAANSVRAQEPAEVMSGRCPQFEREVEALRKQMEVIQTDRDNLHEVKALRKELFGYKAPGRGECEKSARSSRASPLGRGAPRTTEDIPLARRPPLRGVEFPRSRGFIRPEERELWVTAVGIKRRKKKKRGRTNNNNDGVPMRASDVISDNASGARTVQKSLTFAMAVRKTRDKVANSGKDARD</sequence>
<protein>
    <submittedName>
        <fullName evidence="3">Uncharacterized protein</fullName>
    </submittedName>
</protein>
<dbReference type="AlphaFoldDB" id="F4WAA7"/>
<evidence type="ECO:0000256" key="1">
    <source>
        <dbReference type="SAM" id="Coils"/>
    </source>
</evidence>
<dbReference type="EMBL" id="GL888047">
    <property type="protein sequence ID" value="EGI68859.1"/>
    <property type="molecule type" value="Genomic_DNA"/>
</dbReference>
<evidence type="ECO:0000256" key="2">
    <source>
        <dbReference type="SAM" id="MobiDB-lite"/>
    </source>
</evidence>
<evidence type="ECO:0000313" key="4">
    <source>
        <dbReference type="Proteomes" id="UP000007755"/>
    </source>
</evidence>
<keyword evidence="4" id="KW-1185">Reference proteome</keyword>
<dbReference type="Proteomes" id="UP000007755">
    <property type="component" value="Unassembled WGS sequence"/>
</dbReference>
<keyword evidence="1" id="KW-0175">Coiled coil</keyword>
<organism evidence="4">
    <name type="scientific">Acromyrmex echinatior</name>
    <name type="common">Panamanian leafcutter ant</name>
    <name type="synonym">Acromyrmex octospinosus echinatior</name>
    <dbReference type="NCBI Taxonomy" id="103372"/>
    <lineage>
        <taxon>Eukaryota</taxon>
        <taxon>Metazoa</taxon>
        <taxon>Ecdysozoa</taxon>
        <taxon>Arthropoda</taxon>
        <taxon>Hexapoda</taxon>
        <taxon>Insecta</taxon>
        <taxon>Pterygota</taxon>
        <taxon>Neoptera</taxon>
        <taxon>Endopterygota</taxon>
        <taxon>Hymenoptera</taxon>
        <taxon>Apocrita</taxon>
        <taxon>Aculeata</taxon>
        <taxon>Formicoidea</taxon>
        <taxon>Formicidae</taxon>
        <taxon>Myrmicinae</taxon>
        <taxon>Acromyrmex</taxon>
    </lineage>
</organism>
<evidence type="ECO:0000313" key="3">
    <source>
        <dbReference type="EMBL" id="EGI68859.1"/>
    </source>
</evidence>
<feature type="region of interest" description="Disordered" evidence="2">
    <location>
        <begin position="130"/>
        <end position="158"/>
    </location>
</feature>
<accession>F4WAA7</accession>
<gene>
    <name evidence="3" type="ORF">G5I_02437</name>
</gene>
<reference evidence="3" key="1">
    <citation type="submission" date="2011-02" db="EMBL/GenBank/DDBJ databases">
        <title>The genome of the leaf-cutting ant Acromyrmex echinatior suggests key adaptations to social evolution and fungus farming.</title>
        <authorList>
            <person name="Nygaard S."/>
            <person name="Zhang G."/>
        </authorList>
    </citation>
    <scope>NUCLEOTIDE SEQUENCE</scope>
</reference>
<dbReference type="InParanoid" id="F4WAA7"/>
<feature type="region of interest" description="Disordered" evidence="2">
    <location>
        <begin position="193"/>
        <end position="223"/>
    </location>
</feature>